<sequence>MRQQDLGFDWPQASSLAGPAPAVEPERVVAPVTYVPGYLNPAQQAALYEEAKGYPLSSPDIRVYGQRYKIPRSQAWFGDDGCDYLFSSHLVKALPWPKYANKLRHKLMRELGLRLNGVLVNCYADGSETVGWHSDDETEIAPHSTIASVSLGATRDFVIRHKQTQQKMSFALAAGDLLLMHWPMQQEWEHALPKRLKVTEPRLNFTFRHLLVDFHAGG</sequence>
<dbReference type="InterPro" id="IPR005123">
    <property type="entry name" value="Oxoglu/Fe-dep_dioxygenase_dom"/>
</dbReference>
<dbReference type="AlphaFoldDB" id="A0A972FXE5"/>
<dbReference type="InterPro" id="IPR027450">
    <property type="entry name" value="AlkB-like"/>
</dbReference>
<evidence type="ECO:0000259" key="2">
    <source>
        <dbReference type="PROSITE" id="PS51471"/>
    </source>
</evidence>
<evidence type="ECO:0000313" key="4">
    <source>
        <dbReference type="Proteomes" id="UP000737113"/>
    </source>
</evidence>
<gene>
    <name evidence="3" type="ORF">HC757_17695</name>
</gene>
<name>A0A972FXE5_9GAMM</name>
<feature type="binding site" evidence="1">
    <location>
        <position position="202"/>
    </location>
    <ligand>
        <name>2-oxoglutarate</name>
        <dbReference type="ChEBI" id="CHEBI:16810"/>
    </ligand>
</feature>
<dbReference type="Proteomes" id="UP000737113">
    <property type="component" value="Unassembled WGS sequence"/>
</dbReference>
<keyword evidence="4" id="KW-1185">Reference proteome</keyword>
<feature type="binding site" evidence="1">
    <location>
        <position position="190"/>
    </location>
    <ligand>
        <name>2-oxoglutarate</name>
        <dbReference type="ChEBI" id="CHEBI:16810"/>
    </ligand>
</feature>
<reference evidence="3" key="1">
    <citation type="submission" date="2020-04" db="EMBL/GenBank/DDBJ databases">
        <title>Description of Shewanella salipaludis sp. nov., isolated from a salt marsh.</title>
        <authorList>
            <person name="Park S."/>
            <person name="Yoon J.-H."/>
        </authorList>
    </citation>
    <scope>NUCLEOTIDE SEQUENCE</scope>
    <source>
        <strain evidence="3">SHSM-M6</strain>
    </source>
</reference>
<feature type="binding site" evidence="1">
    <location>
        <position position="123"/>
    </location>
    <ligand>
        <name>2-oxoglutarate</name>
        <dbReference type="ChEBI" id="CHEBI:16810"/>
    </ligand>
</feature>
<keyword evidence="3" id="KW-0560">Oxidoreductase</keyword>
<comment type="caution">
    <text evidence="3">The sequence shown here is derived from an EMBL/GenBank/DDBJ whole genome shotgun (WGS) entry which is preliminary data.</text>
</comment>
<evidence type="ECO:0000313" key="3">
    <source>
        <dbReference type="EMBL" id="NMH66994.1"/>
    </source>
</evidence>
<protein>
    <submittedName>
        <fullName evidence="3">Alpha-ketoglutarate-dependent dioxygenase AlkB</fullName>
    </submittedName>
</protein>
<dbReference type="Pfam" id="PF13532">
    <property type="entry name" value="2OG-FeII_Oxy_2"/>
    <property type="match status" value="1"/>
</dbReference>
<evidence type="ECO:0000256" key="1">
    <source>
        <dbReference type="PIRSR" id="PIRSR632852-1"/>
    </source>
</evidence>
<feature type="binding site" evidence="1">
    <location>
        <position position="133"/>
    </location>
    <ligand>
        <name>2-oxoglutarate</name>
        <dbReference type="ChEBI" id="CHEBI:16810"/>
    </ligand>
</feature>
<dbReference type="PROSITE" id="PS51471">
    <property type="entry name" value="FE2OG_OXY"/>
    <property type="match status" value="1"/>
</dbReference>
<dbReference type="GO" id="GO:0051747">
    <property type="term" value="F:cytosine C-5 DNA demethylase activity"/>
    <property type="evidence" value="ECO:0007669"/>
    <property type="project" value="TreeGrafter"/>
</dbReference>
<dbReference type="InterPro" id="IPR032852">
    <property type="entry name" value="ALKBH2"/>
</dbReference>
<accession>A0A972FXE5</accession>
<feature type="binding site" evidence="1">
    <location>
        <position position="206"/>
    </location>
    <ligand>
        <name>2-oxoglutarate</name>
        <dbReference type="ChEBI" id="CHEBI:16810"/>
    </ligand>
</feature>
<proteinExistence type="predicted"/>
<feature type="binding site" evidence="1">
    <location>
        <position position="136"/>
    </location>
    <ligand>
        <name>substrate</name>
    </ligand>
</feature>
<dbReference type="GO" id="GO:0008198">
    <property type="term" value="F:ferrous iron binding"/>
    <property type="evidence" value="ECO:0007669"/>
    <property type="project" value="TreeGrafter"/>
</dbReference>
<feature type="domain" description="Fe2OG dioxygenase" evidence="2">
    <location>
        <begin position="114"/>
        <end position="211"/>
    </location>
</feature>
<feature type="binding site" evidence="1">
    <location>
        <begin position="84"/>
        <end position="86"/>
    </location>
    <ligand>
        <name>substrate</name>
    </ligand>
</feature>
<dbReference type="PANTHER" id="PTHR31573">
    <property type="entry name" value="ALPHA-KETOGLUTARATE-DEPENDENT DIOXYGENASE ALKB HOMOLOG 2"/>
    <property type="match status" value="1"/>
</dbReference>
<dbReference type="SUPFAM" id="SSF51197">
    <property type="entry name" value="Clavaminate synthase-like"/>
    <property type="match status" value="1"/>
</dbReference>
<dbReference type="RefSeq" id="WP_169565738.1">
    <property type="nucleotide sequence ID" value="NZ_JAAXYH010000020.1"/>
</dbReference>
<dbReference type="GO" id="GO:0006307">
    <property type="term" value="P:DNA alkylation repair"/>
    <property type="evidence" value="ECO:0007669"/>
    <property type="project" value="TreeGrafter"/>
</dbReference>
<organism evidence="3 4">
    <name type="scientific">Shewanella salipaludis</name>
    <dbReference type="NCBI Taxonomy" id="2723052"/>
    <lineage>
        <taxon>Bacteria</taxon>
        <taxon>Pseudomonadati</taxon>
        <taxon>Pseudomonadota</taxon>
        <taxon>Gammaproteobacteria</taxon>
        <taxon>Alteromonadales</taxon>
        <taxon>Shewanellaceae</taxon>
        <taxon>Shewanella</taxon>
    </lineage>
</organism>
<dbReference type="GO" id="GO:0035516">
    <property type="term" value="F:broad specificity oxidative DNA demethylase activity"/>
    <property type="evidence" value="ECO:0007669"/>
    <property type="project" value="TreeGrafter"/>
</dbReference>
<dbReference type="PANTHER" id="PTHR31573:SF1">
    <property type="entry name" value="DNA OXIDATIVE DEMETHYLASE ALKBH2"/>
    <property type="match status" value="1"/>
</dbReference>
<dbReference type="Gene3D" id="2.60.120.590">
    <property type="entry name" value="Alpha-ketoglutarate-dependent dioxygenase AlkB-like"/>
    <property type="match status" value="1"/>
</dbReference>
<feature type="binding site" evidence="1">
    <location>
        <position position="121"/>
    </location>
    <ligand>
        <name>2-oxoglutarate</name>
        <dbReference type="ChEBI" id="CHEBI:16810"/>
    </ligand>
</feature>
<dbReference type="InterPro" id="IPR037151">
    <property type="entry name" value="AlkB-like_sf"/>
</dbReference>
<feature type="binding site" evidence="1">
    <location>
        <position position="208"/>
    </location>
    <ligand>
        <name>2-oxoglutarate</name>
        <dbReference type="ChEBI" id="CHEBI:16810"/>
    </ligand>
</feature>
<keyword evidence="3" id="KW-0223">Dioxygenase</keyword>
<dbReference type="EMBL" id="JAAXYH010000020">
    <property type="protein sequence ID" value="NMH66994.1"/>
    <property type="molecule type" value="Genomic_DNA"/>
</dbReference>